<dbReference type="Pfam" id="PF03692">
    <property type="entry name" value="CxxCxxCC"/>
    <property type="match status" value="1"/>
</dbReference>
<dbReference type="KEGG" id="fuv:JR347_04045"/>
<gene>
    <name evidence="1" type="ORF">JR347_04045</name>
</gene>
<sequence>MSIYLKVKAVERVFNSLEKDIKSFQQSTGLGCVSGCGLCCHKPNITATALEFLPFAYELYKQNLAYQWLDDLQTNKSGFCRILNPMPVEGSKGFCGHYQYRGLICRAFGFAAMKNKLGQPTLVTCKTIKTEFPESYERASNHVSSGKNVPLMSNYYHQLRSIDSDLGRELIPINDAILSAVKVVLGHYAYRKPYRRRA</sequence>
<dbReference type="RefSeq" id="WP_205722774.1">
    <property type="nucleotide sequence ID" value="NZ_CP070608.1"/>
</dbReference>
<protein>
    <submittedName>
        <fullName evidence="1">YkgJ family cysteine cluster protein</fullName>
    </submittedName>
</protein>
<keyword evidence="2" id="KW-1185">Reference proteome</keyword>
<reference evidence="1" key="1">
    <citation type="submission" date="2021-02" db="EMBL/GenBank/DDBJ databases">
        <title>Fulvivirga sp. S481 isolated from sea water.</title>
        <authorList>
            <person name="Bae S.S."/>
            <person name="Baek K."/>
        </authorList>
    </citation>
    <scope>NUCLEOTIDE SEQUENCE</scope>
    <source>
        <strain evidence="1">S481</strain>
    </source>
</reference>
<name>A0A975A1B2_9BACT</name>
<dbReference type="EMBL" id="CP070608">
    <property type="protein sequence ID" value="QSE98259.1"/>
    <property type="molecule type" value="Genomic_DNA"/>
</dbReference>
<organism evidence="1 2">
    <name type="scientific">Fulvivirga lutea</name>
    <dbReference type="NCBI Taxonomy" id="2810512"/>
    <lineage>
        <taxon>Bacteria</taxon>
        <taxon>Pseudomonadati</taxon>
        <taxon>Bacteroidota</taxon>
        <taxon>Cytophagia</taxon>
        <taxon>Cytophagales</taxon>
        <taxon>Fulvivirgaceae</taxon>
        <taxon>Fulvivirga</taxon>
    </lineage>
</organism>
<proteinExistence type="predicted"/>
<dbReference type="Proteomes" id="UP000662783">
    <property type="component" value="Chromosome"/>
</dbReference>
<dbReference type="InterPro" id="IPR005358">
    <property type="entry name" value="Puta_zinc/iron-chelating_dom"/>
</dbReference>
<evidence type="ECO:0000313" key="1">
    <source>
        <dbReference type="EMBL" id="QSE98259.1"/>
    </source>
</evidence>
<accession>A0A975A1B2</accession>
<dbReference type="AlphaFoldDB" id="A0A975A1B2"/>
<evidence type="ECO:0000313" key="2">
    <source>
        <dbReference type="Proteomes" id="UP000662783"/>
    </source>
</evidence>